<dbReference type="InterPro" id="IPR001434">
    <property type="entry name" value="OmcB-like_DUF11"/>
</dbReference>
<proteinExistence type="predicted"/>
<feature type="signal peptide" evidence="1">
    <location>
        <begin position="1"/>
        <end position="24"/>
    </location>
</feature>
<dbReference type="Pfam" id="PF01345">
    <property type="entry name" value="DUF11"/>
    <property type="match status" value="1"/>
</dbReference>
<feature type="domain" description="DUF11" evidence="2">
    <location>
        <begin position="78"/>
        <end position="172"/>
    </location>
</feature>
<evidence type="ECO:0000256" key="1">
    <source>
        <dbReference type="SAM" id="SignalP"/>
    </source>
</evidence>
<dbReference type="Proteomes" id="UP000178659">
    <property type="component" value="Unassembled WGS sequence"/>
</dbReference>
<dbReference type="NCBIfam" id="TIGR01451">
    <property type="entry name" value="B_ant_repeat"/>
    <property type="match status" value="1"/>
</dbReference>
<dbReference type="AlphaFoldDB" id="A0A1G1VES6"/>
<reference evidence="3 4" key="1">
    <citation type="journal article" date="2016" name="Nat. Commun.">
        <title>Thousands of microbial genomes shed light on interconnected biogeochemical processes in an aquifer system.</title>
        <authorList>
            <person name="Anantharaman K."/>
            <person name="Brown C.T."/>
            <person name="Hug L.A."/>
            <person name="Sharon I."/>
            <person name="Castelle C.J."/>
            <person name="Probst A.J."/>
            <person name="Thomas B.C."/>
            <person name="Singh A."/>
            <person name="Wilkins M.J."/>
            <person name="Karaoz U."/>
            <person name="Brodie E.L."/>
            <person name="Williams K.H."/>
            <person name="Hubbard S.S."/>
            <person name="Banfield J.F."/>
        </authorList>
    </citation>
    <scope>NUCLEOTIDE SEQUENCE [LARGE SCALE GENOMIC DNA]</scope>
</reference>
<feature type="chain" id="PRO_5009581002" description="DUF11 domain-containing protein" evidence="1">
    <location>
        <begin position="25"/>
        <end position="215"/>
    </location>
</feature>
<dbReference type="EMBL" id="MHCC01000006">
    <property type="protein sequence ID" value="OGY13940.1"/>
    <property type="molecule type" value="Genomic_DNA"/>
</dbReference>
<protein>
    <recommendedName>
        <fullName evidence="2">DUF11 domain-containing protein</fullName>
    </recommendedName>
</protein>
<dbReference type="InterPro" id="IPR047589">
    <property type="entry name" value="DUF11_rpt"/>
</dbReference>
<accession>A0A1G1VES6</accession>
<sequence length="215" mass="22542">MKKLLAISTFAFFALLLTPKQALADVRCESQYGGGQVCVTTGQLQVNKKVCDPDKGSCDPTSAGFSDRLIDNLGLSSRRFTPGDNITFRIEVKNVGSTTINNVSVTDTLPAHLELVSGDLSFNVGSLGAGQVVSRDIVAKVVSADKFTVGSVACEVNTATVAGDGVPSDSNTAQICMSKEAVLPKAGPENWYALPLLSLFAAATGLAVRRTRLSK</sequence>
<evidence type="ECO:0000259" key="2">
    <source>
        <dbReference type="Pfam" id="PF01345"/>
    </source>
</evidence>
<keyword evidence="1" id="KW-0732">Signal</keyword>
<organism evidence="3 4">
    <name type="scientific">Candidatus Blackburnbacteria bacterium RIFCSPLOWO2_01_FULL_40_20</name>
    <dbReference type="NCBI Taxonomy" id="1797519"/>
    <lineage>
        <taxon>Bacteria</taxon>
        <taxon>Candidatus Blackburniibacteriota</taxon>
    </lineage>
</organism>
<dbReference type="Gene3D" id="2.60.40.740">
    <property type="match status" value="1"/>
</dbReference>
<evidence type="ECO:0000313" key="3">
    <source>
        <dbReference type="EMBL" id="OGY13940.1"/>
    </source>
</evidence>
<comment type="caution">
    <text evidence="3">The sequence shown here is derived from an EMBL/GenBank/DDBJ whole genome shotgun (WGS) entry which is preliminary data.</text>
</comment>
<name>A0A1G1VES6_9BACT</name>
<evidence type="ECO:0000313" key="4">
    <source>
        <dbReference type="Proteomes" id="UP000178659"/>
    </source>
</evidence>
<gene>
    <name evidence="3" type="ORF">A3A77_04045</name>
</gene>